<comment type="cofactor">
    <cofactor evidence="9">
        <name>Fe(2+)</name>
        <dbReference type="ChEBI" id="CHEBI:29033"/>
    </cofactor>
    <text evidence="9">Binds 1 Fe(2+) ion per subunit.</text>
</comment>
<comment type="subcellular location">
    <subcellularLocation>
        <location evidence="1">Nucleus</location>
        <location evidence="1">Nucleolus</location>
    </subcellularLocation>
</comment>
<feature type="domain" description="JmjC" evidence="10">
    <location>
        <begin position="51"/>
        <end position="135"/>
    </location>
</feature>
<dbReference type="InterPro" id="IPR039994">
    <property type="entry name" value="NO66-like"/>
</dbReference>
<evidence type="ECO:0000256" key="6">
    <source>
        <dbReference type="ARBA" id="ARBA00046256"/>
    </source>
</evidence>
<comment type="function">
    <text evidence="6">Oxygenase that can act as both a histone lysine demethylase and a ribosomal histidine hydroxylase. Is involved in the demethylation of trimethylated 'Lys-9' on histone H3 (H3K9me3), leading to an increase in ribosomal RNA expression. Also catalyzes the hydroxylation of 60S ribosomal protein L27a on 'His-39'. May play an important role in cell growth and survival. May be involved in ribosome biogenesis, most likely during the assembly process of pre-ribosomal particles.</text>
</comment>
<evidence type="ECO:0000259" key="10">
    <source>
        <dbReference type="Pfam" id="PF08007"/>
    </source>
</evidence>
<comment type="similarity">
    <text evidence="5">Belongs to the ROX family. MINA53 subfamily.</text>
</comment>
<proteinExistence type="inferred from homology"/>
<dbReference type="GO" id="GO:0036139">
    <property type="term" value="F:peptidyl-histidine dioxygenase activity"/>
    <property type="evidence" value="ECO:0007669"/>
    <property type="project" value="UniProtKB-EC"/>
</dbReference>
<dbReference type="InterPro" id="IPR003347">
    <property type="entry name" value="JmjC_dom"/>
</dbReference>
<dbReference type="AlphaFoldDB" id="A9VEP7"/>
<dbReference type="GO" id="GO:0042254">
    <property type="term" value="P:ribosome biogenesis"/>
    <property type="evidence" value="ECO:0007669"/>
    <property type="project" value="UniProtKB-KW"/>
</dbReference>
<keyword evidence="12" id="KW-1185">Reference proteome</keyword>
<keyword evidence="9" id="KW-0560">Oxidoreductase</keyword>
<dbReference type="RefSeq" id="XP_001751194.1">
    <property type="nucleotide sequence ID" value="XM_001751142.1"/>
</dbReference>
<keyword evidence="9" id="KW-0805">Transcription regulation</keyword>
<dbReference type="SUPFAM" id="SSF51197">
    <property type="entry name" value="Clavaminate synthase-like"/>
    <property type="match status" value="1"/>
</dbReference>
<organism evidence="11 12">
    <name type="scientific">Monosiga brevicollis</name>
    <name type="common">Choanoflagellate</name>
    <dbReference type="NCBI Taxonomy" id="81824"/>
    <lineage>
        <taxon>Eukaryota</taxon>
        <taxon>Choanoflagellata</taxon>
        <taxon>Craspedida</taxon>
        <taxon>Salpingoecidae</taxon>
        <taxon>Monosiga</taxon>
    </lineage>
</organism>
<comment type="catalytic activity">
    <reaction evidence="7">
        <text>L-histidyl-[ribosomal protein uL15] + 2-oxoglutarate + O2 = (3S)-3-hydroxy-L-histidyl-[ribosomal protein uL15] + succinate + CO2</text>
        <dbReference type="Rhea" id="RHEA:54024"/>
        <dbReference type="Rhea" id="RHEA-COMP:13760"/>
        <dbReference type="Rhea" id="RHEA-COMP:13761"/>
        <dbReference type="ChEBI" id="CHEBI:15379"/>
        <dbReference type="ChEBI" id="CHEBI:16526"/>
        <dbReference type="ChEBI" id="CHEBI:16810"/>
        <dbReference type="ChEBI" id="CHEBI:29979"/>
        <dbReference type="ChEBI" id="CHEBI:30031"/>
        <dbReference type="ChEBI" id="CHEBI:138021"/>
    </reaction>
</comment>
<evidence type="ECO:0000256" key="4">
    <source>
        <dbReference type="ARBA" id="ARBA00023004"/>
    </source>
</evidence>
<dbReference type="GO" id="GO:0051864">
    <property type="term" value="F:histone H3K36 demethylase activity"/>
    <property type="evidence" value="ECO:0000318"/>
    <property type="project" value="GO_Central"/>
</dbReference>
<gene>
    <name evidence="11" type="ORF">MONBRDRAFT_30689</name>
</gene>
<evidence type="ECO:0000256" key="3">
    <source>
        <dbReference type="ARBA" id="ARBA00022723"/>
    </source>
</evidence>
<keyword evidence="4 9" id="KW-0408">Iron</keyword>
<dbReference type="GO" id="GO:0005730">
    <property type="term" value="C:nucleolus"/>
    <property type="evidence" value="ECO:0000318"/>
    <property type="project" value="GO_Central"/>
</dbReference>
<name>A9VEP7_MONBE</name>
<evidence type="ECO:0000313" key="12">
    <source>
        <dbReference type="Proteomes" id="UP000001357"/>
    </source>
</evidence>
<evidence type="ECO:0000256" key="9">
    <source>
        <dbReference type="RuleBase" id="RU366061"/>
    </source>
</evidence>
<keyword evidence="2" id="KW-0690">Ribosome biogenesis</keyword>
<evidence type="ECO:0000256" key="5">
    <source>
        <dbReference type="ARBA" id="ARBA00034314"/>
    </source>
</evidence>
<evidence type="ECO:0000256" key="8">
    <source>
        <dbReference type="ARBA" id="ARBA00049465"/>
    </source>
</evidence>
<accession>A9VEP7</accession>
<dbReference type="InParanoid" id="A9VEP7"/>
<evidence type="ECO:0000256" key="2">
    <source>
        <dbReference type="ARBA" id="ARBA00022517"/>
    </source>
</evidence>
<keyword evidence="3 9" id="KW-0479">Metal-binding</keyword>
<dbReference type="Proteomes" id="UP000001357">
    <property type="component" value="Unassembled WGS sequence"/>
</dbReference>
<dbReference type="Pfam" id="PF08007">
    <property type="entry name" value="JmjC_2"/>
    <property type="match status" value="1"/>
</dbReference>
<comment type="catalytic activity">
    <reaction evidence="8">
        <text>L-histidyl-[protein] + 2-oxoglutarate + O2 = (3S)-3-hydroxy-L-histidyl-[protein] + succinate + CO2</text>
        <dbReference type="Rhea" id="RHEA:54256"/>
        <dbReference type="Rhea" id="RHEA-COMP:9745"/>
        <dbReference type="Rhea" id="RHEA-COMP:13840"/>
        <dbReference type="ChEBI" id="CHEBI:15379"/>
        <dbReference type="ChEBI" id="CHEBI:16526"/>
        <dbReference type="ChEBI" id="CHEBI:16810"/>
        <dbReference type="ChEBI" id="CHEBI:29979"/>
        <dbReference type="ChEBI" id="CHEBI:30031"/>
        <dbReference type="ChEBI" id="CHEBI:138021"/>
        <dbReference type="EC" id="1.14.11.79"/>
    </reaction>
</comment>
<evidence type="ECO:0000256" key="7">
    <source>
        <dbReference type="ARBA" id="ARBA00047687"/>
    </source>
</evidence>
<evidence type="ECO:0000256" key="1">
    <source>
        <dbReference type="ARBA" id="ARBA00004604"/>
    </source>
</evidence>
<dbReference type="GO" id="GO:0032453">
    <property type="term" value="F:histone H3K4 demethylase activity"/>
    <property type="evidence" value="ECO:0000318"/>
    <property type="project" value="GO_Central"/>
</dbReference>
<dbReference type="PANTHER" id="PTHR13096:SF7">
    <property type="entry name" value="RIBOSOMAL OXYGENASE 2"/>
    <property type="match status" value="1"/>
</dbReference>
<evidence type="ECO:0000313" key="11">
    <source>
        <dbReference type="EMBL" id="EDQ83994.1"/>
    </source>
</evidence>
<dbReference type="KEGG" id="mbr:MONBRDRAFT_30689"/>
<keyword evidence="9" id="KW-0539">Nucleus</keyword>
<dbReference type="EMBL" id="CH991747">
    <property type="protein sequence ID" value="EDQ83994.1"/>
    <property type="molecule type" value="Genomic_DNA"/>
</dbReference>
<dbReference type="PANTHER" id="PTHR13096">
    <property type="entry name" value="MINA53 MYC INDUCED NUCLEAR ANTIGEN"/>
    <property type="match status" value="1"/>
</dbReference>
<dbReference type="GO" id="GO:0005506">
    <property type="term" value="F:iron ion binding"/>
    <property type="evidence" value="ECO:0007669"/>
    <property type="project" value="UniProtKB-UniRule"/>
</dbReference>
<reference evidence="11 12" key="1">
    <citation type="journal article" date="2008" name="Nature">
        <title>The genome of the choanoflagellate Monosiga brevicollis and the origin of metazoans.</title>
        <authorList>
            <consortium name="JGI Sequencing"/>
            <person name="King N."/>
            <person name="Westbrook M.J."/>
            <person name="Young S.L."/>
            <person name="Kuo A."/>
            <person name="Abedin M."/>
            <person name="Chapman J."/>
            <person name="Fairclough S."/>
            <person name="Hellsten U."/>
            <person name="Isogai Y."/>
            <person name="Letunic I."/>
            <person name="Marr M."/>
            <person name="Pincus D."/>
            <person name="Putnam N."/>
            <person name="Rokas A."/>
            <person name="Wright K.J."/>
            <person name="Zuzow R."/>
            <person name="Dirks W."/>
            <person name="Good M."/>
            <person name="Goodstein D."/>
            <person name="Lemons D."/>
            <person name="Li W."/>
            <person name="Lyons J.B."/>
            <person name="Morris A."/>
            <person name="Nichols S."/>
            <person name="Richter D.J."/>
            <person name="Salamov A."/>
            <person name="Bork P."/>
            <person name="Lim W.A."/>
            <person name="Manning G."/>
            <person name="Miller W.T."/>
            <person name="McGinnis W."/>
            <person name="Shapiro H."/>
            <person name="Tjian R."/>
            <person name="Grigoriev I.V."/>
            <person name="Rokhsar D."/>
        </authorList>
    </citation>
    <scope>NUCLEOTIDE SEQUENCE [LARGE SCALE GENOMIC DNA]</scope>
    <source>
        <strain evidence="12">MX1 / ATCC 50154</strain>
    </source>
</reference>
<dbReference type="EC" id="1.14.11.-" evidence="9"/>
<keyword evidence="9" id="KW-0223">Dioxygenase</keyword>
<keyword evidence="9" id="KW-0804">Transcription</keyword>
<protein>
    <recommendedName>
        <fullName evidence="9">Bifunctional lysine-specific demethylase and histidyl-hydroxylase</fullName>
        <ecNumber evidence="9">1.14.11.-</ecNumber>
    </recommendedName>
</protein>
<dbReference type="GeneID" id="5896455"/>
<dbReference type="Gene3D" id="2.60.120.650">
    <property type="entry name" value="Cupin"/>
    <property type="match status" value="1"/>
</dbReference>
<sequence>MDSPNRDYQAQALGDYLETTPDSIFRINAEDLTRSPVGRFIRRGIQHFFKLTIHLYFTSAPATQPAINPHTDNYHILILQLQGEKHWLVCQVDNAESCEEFTLYPGDVLFLPRRAGHVAWTTNVTSVHATIGFQGVDCGDLVEAAGFTEQDVGLDSTSPCMLLTMDQAKVLHHVVDTTADADLGGPAAIAQLFVEHQSTLRVRRAISKNGCSGLCTCEGPSWAYFGSYGPDCGSDCDGWWGGSCDVDGCHGPDT</sequence>
<feature type="non-terminal residue" evidence="11">
    <location>
        <position position="254"/>
    </location>
</feature>